<accession>F9DHJ4</accession>
<evidence type="ECO:0000256" key="1">
    <source>
        <dbReference type="SAM" id="Phobius"/>
    </source>
</evidence>
<proteinExistence type="predicted"/>
<reference evidence="2 3" key="1">
    <citation type="submission" date="2011-04" db="EMBL/GenBank/DDBJ databases">
        <authorList>
            <person name="Muzny D."/>
            <person name="Qin X."/>
            <person name="Deng J."/>
            <person name="Jiang H."/>
            <person name="Liu Y."/>
            <person name="Qu J."/>
            <person name="Song X.-Z."/>
            <person name="Zhang L."/>
            <person name="Thornton R."/>
            <person name="Coyle M."/>
            <person name="Francisco L."/>
            <person name="Jackson L."/>
            <person name="Javaid M."/>
            <person name="Korchina V."/>
            <person name="Kovar C."/>
            <person name="Mata R."/>
            <person name="Mathew T."/>
            <person name="Ngo R."/>
            <person name="Nguyen L."/>
            <person name="Nguyen N."/>
            <person name="Okwuonu G."/>
            <person name="Ongeri F."/>
            <person name="Pham C."/>
            <person name="Simmons D."/>
            <person name="Wilczek-Boney K."/>
            <person name="Hale W."/>
            <person name="Jakkamsetti A."/>
            <person name="Pham P."/>
            <person name="Ruth R."/>
            <person name="San Lucas F."/>
            <person name="Warren J."/>
            <person name="Zhang J."/>
            <person name="Zhao Z."/>
            <person name="Zhou C."/>
            <person name="Zhu D."/>
            <person name="Lee S."/>
            <person name="Bess C."/>
            <person name="Blankenburg K."/>
            <person name="Forbes L."/>
            <person name="Fu Q."/>
            <person name="Gubbala S."/>
            <person name="Hirani K."/>
            <person name="Jayaseelan J.C."/>
            <person name="Lara F."/>
            <person name="Munidasa M."/>
            <person name="Palculict T."/>
            <person name="Patil S."/>
            <person name="Pu L.-L."/>
            <person name="Saada N."/>
            <person name="Tang L."/>
            <person name="Weissenberger G."/>
            <person name="Zhu Y."/>
            <person name="Hemphill L."/>
            <person name="Shang Y."/>
            <person name="Youmans B."/>
            <person name="Ayvaz T."/>
            <person name="Ross M."/>
            <person name="Santibanez J."/>
            <person name="Aqrawi P."/>
            <person name="Gross S."/>
            <person name="Joshi V."/>
            <person name="Fowler G."/>
            <person name="Nazareth L."/>
            <person name="Reid J."/>
            <person name="Worley K."/>
            <person name="Petrosino J."/>
            <person name="Highlander S."/>
            <person name="Gibbs R."/>
        </authorList>
    </citation>
    <scope>NUCLEOTIDE SEQUENCE [LARGE SCALE GENOMIC DNA]</scope>
    <source>
        <strain evidence="2 3">ATCC 700821</strain>
    </source>
</reference>
<comment type="caution">
    <text evidence="2">The sequence shown here is derived from an EMBL/GenBank/DDBJ whole genome shotgun (WGS) entry which is preliminary data.</text>
</comment>
<protein>
    <submittedName>
        <fullName evidence="2">Uncharacterized protein</fullName>
    </submittedName>
</protein>
<keyword evidence="1" id="KW-0472">Membrane</keyword>
<gene>
    <name evidence="2" type="ORF">HMPREF9144_1134</name>
</gene>
<dbReference type="STRING" id="997353.HMPREF9144_1134"/>
<evidence type="ECO:0000313" key="3">
    <source>
        <dbReference type="Proteomes" id="UP000004123"/>
    </source>
</evidence>
<name>F9DHJ4_9BACT</name>
<dbReference type="HOGENOM" id="CLU_3255927_0_0_10"/>
<evidence type="ECO:0000313" key="2">
    <source>
        <dbReference type="EMBL" id="EGQ18633.1"/>
    </source>
</evidence>
<dbReference type="AlphaFoldDB" id="F9DHJ4"/>
<keyword evidence="1" id="KW-1133">Transmembrane helix</keyword>
<sequence length="42" mass="5147">MSCEEIKKRARESNKYFERAALCITVLVLYLYYFYKYSLLNL</sequence>
<dbReference type="EMBL" id="AFPY01000049">
    <property type="protein sequence ID" value="EGQ18633.1"/>
    <property type="molecule type" value="Genomic_DNA"/>
</dbReference>
<organism evidence="2 3">
    <name type="scientific">Prevotella pallens ATCC 700821</name>
    <dbReference type="NCBI Taxonomy" id="997353"/>
    <lineage>
        <taxon>Bacteria</taxon>
        <taxon>Pseudomonadati</taxon>
        <taxon>Bacteroidota</taxon>
        <taxon>Bacteroidia</taxon>
        <taxon>Bacteroidales</taxon>
        <taxon>Prevotellaceae</taxon>
        <taxon>Prevotella</taxon>
    </lineage>
</organism>
<keyword evidence="1" id="KW-0812">Transmembrane</keyword>
<feature type="transmembrane region" description="Helical" evidence="1">
    <location>
        <begin position="16"/>
        <end position="35"/>
    </location>
</feature>
<dbReference type="Proteomes" id="UP000004123">
    <property type="component" value="Unassembled WGS sequence"/>
</dbReference>